<reference evidence="2 3" key="1">
    <citation type="journal article" date="2016" name="Nat. Commun.">
        <title>Thousands of microbial genomes shed light on interconnected biogeochemical processes in an aquifer system.</title>
        <authorList>
            <person name="Anantharaman K."/>
            <person name="Brown C.T."/>
            <person name="Hug L.A."/>
            <person name="Sharon I."/>
            <person name="Castelle C.J."/>
            <person name="Probst A.J."/>
            <person name="Thomas B.C."/>
            <person name="Singh A."/>
            <person name="Wilkins M.J."/>
            <person name="Karaoz U."/>
            <person name="Brodie E.L."/>
            <person name="Williams K.H."/>
            <person name="Hubbard S.S."/>
            <person name="Banfield J.F."/>
        </authorList>
    </citation>
    <scope>NUCLEOTIDE SEQUENCE [LARGE SCALE GENOMIC DNA]</scope>
</reference>
<keyword evidence="1" id="KW-1133">Transmembrane helix</keyword>
<feature type="transmembrane region" description="Helical" evidence="1">
    <location>
        <begin position="254"/>
        <end position="272"/>
    </location>
</feature>
<name>A0A1F6D871_9BACT</name>
<dbReference type="EMBL" id="MFKX01000021">
    <property type="protein sequence ID" value="OGG57551.1"/>
    <property type="molecule type" value="Genomic_DNA"/>
</dbReference>
<evidence type="ECO:0000313" key="2">
    <source>
        <dbReference type="EMBL" id="OGG57551.1"/>
    </source>
</evidence>
<evidence type="ECO:0000313" key="3">
    <source>
        <dbReference type="Proteomes" id="UP000177958"/>
    </source>
</evidence>
<dbReference type="Proteomes" id="UP000177958">
    <property type="component" value="Unassembled WGS sequence"/>
</dbReference>
<comment type="caution">
    <text evidence="2">The sequence shown here is derived from an EMBL/GenBank/DDBJ whole genome shotgun (WGS) entry which is preliminary data.</text>
</comment>
<accession>A0A1F6D871</accession>
<keyword evidence="1" id="KW-0472">Membrane</keyword>
<proteinExistence type="predicted"/>
<dbReference type="AlphaFoldDB" id="A0A1F6D871"/>
<gene>
    <name evidence="2" type="ORF">A2853_01635</name>
</gene>
<organism evidence="2 3">
    <name type="scientific">Candidatus Kaiserbacteria bacterium RIFCSPHIGHO2_01_FULL_55_17</name>
    <dbReference type="NCBI Taxonomy" id="1798484"/>
    <lineage>
        <taxon>Bacteria</taxon>
        <taxon>Candidatus Kaiseribacteriota</taxon>
    </lineage>
</organism>
<evidence type="ECO:0000256" key="1">
    <source>
        <dbReference type="SAM" id="Phobius"/>
    </source>
</evidence>
<protein>
    <submittedName>
        <fullName evidence="2">Uncharacterized protein</fullName>
    </submittedName>
</protein>
<keyword evidence="1" id="KW-0812">Transmembrane</keyword>
<sequence>MFDEEHIKRIAEVDPRIQEIIGQIGAQKATELIDEQFEELAIADGKTFDKIVKSLQSIKEIHGAEITIGLDRHVKETLQQYGISETKYFEATKPGETFETQRNLSKLVAEQYPWYKKAIDFGGWLSGRAGEKLYSNFEDQMTFLKECDKHFGAIGKMLQGTLNGDVRLAIQKYMLEGGSIREKSKEDTIRTIEDYRSVKAALDPAGRPQRWEEYKKAELQRRNIKDISKQPALQEQIKETFANREFKSQNQNRYKASGVIAALIALLFAALGPATKKDIKNSLAF</sequence>